<reference evidence="1" key="1">
    <citation type="submission" date="2019-01" db="EMBL/GenBank/DDBJ databases">
        <authorList>
            <consortium name="Genoscope - CEA"/>
            <person name="William W."/>
        </authorList>
    </citation>
    <scope>NUCLEOTIDE SEQUENCE</scope>
    <source>
        <strain evidence="1">CR-1</strain>
    </source>
</reference>
<evidence type="ECO:0000313" key="1">
    <source>
        <dbReference type="EMBL" id="VEN75015.1"/>
    </source>
</evidence>
<organism evidence="1">
    <name type="scientific">uncultured Desulfobacteraceae bacterium</name>
    <dbReference type="NCBI Taxonomy" id="218296"/>
    <lineage>
        <taxon>Bacteria</taxon>
        <taxon>Pseudomonadati</taxon>
        <taxon>Thermodesulfobacteriota</taxon>
        <taxon>Desulfobacteria</taxon>
        <taxon>Desulfobacterales</taxon>
        <taxon>Desulfobacteraceae</taxon>
        <taxon>environmental samples</taxon>
    </lineage>
</organism>
<dbReference type="AlphaFoldDB" id="A0A484HKR9"/>
<proteinExistence type="predicted"/>
<dbReference type="EMBL" id="CAACVI010000049">
    <property type="protein sequence ID" value="VEN75015.1"/>
    <property type="molecule type" value="Genomic_DNA"/>
</dbReference>
<name>A0A484HKR9_9BACT</name>
<evidence type="ECO:0008006" key="2">
    <source>
        <dbReference type="Google" id="ProtNLM"/>
    </source>
</evidence>
<sequence>MSDVNYNQVISEIKILNLSDQLRLLEEMATLIRKKTGKTKPRSILELQGKGKNIWKGLNVKTYIDEERSSWNG</sequence>
<protein>
    <recommendedName>
        <fullName evidence="2">DUF2281 domain-containing protein</fullName>
    </recommendedName>
</protein>
<gene>
    <name evidence="1" type="ORF">EPICR_60001</name>
</gene>
<accession>A0A484HKR9</accession>